<dbReference type="EMBL" id="JBHTHX010000001">
    <property type="protein sequence ID" value="MFD0882960.1"/>
    <property type="molecule type" value="Genomic_DNA"/>
</dbReference>
<gene>
    <name evidence="1" type="ORF">ACFQ08_00040</name>
</gene>
<sequence>MAFTRAVNLAWKLVAAARPRPASCATPDSEFLWRYPADRWTSVAALANARMSGVSLEVRQPKIRPGHEQSRPPRWYPGADPVLVAQWMAETQAQRVAAEANLRQRGDRRRMTREEIDVMATAIGDLAQALPEADPNDKADAHAQIGLRPAYQPRKKLVEARVQPGLHMCERYVSEGGTLDTYMPFAASTTLVLPGREG</sequence>
<keyword evidence="2" id="KW-1185">Reference proteome</keyword>
<accession>A0ABW3DGG9</accession>
<comment type="caution">
    <text evidence="1">The sequence shown here is derived from an EMBL/GenBank/DDBJ whole genome shotgun (WGS) entry which is preliminary data.</text>
</comment>
<dbReference type="Proteomes" id="UP001597024">
    <property type="component" value="Unassembled WGS sequence"/>
</dbReference>
<protein>
    <submittedName>
        <fullName evidence="1">Uncharacterized protein</fullName>
    </submittedName>
</protein>
<proteinExistence type="predicted"/>
<evidence type="ECO:0000313" key="2">
    <source>
        <dbReference type="Proteomes" id="UP001597024"/>
    </source>
</evidence>
<name>A0ABW3DGG9_9ACTN</name>
<evidence type="ECO:0000313" key="1">
    <source>
        <dbReference type="EMBL" id="MFD0882960.1"/>
    </source>
</evidence>
<organism evidence="1 2">
    <name type="scientific">Streptosporangium algeriense</name>
    <dbReference type="NCBI Taxonomy" id="1682748"/>
    <lineage>
        <taxon>Bacteria</taxon>
        <taxon>Bacillati</taxon>
        <taxon>Actinomycetota</taxon>
        <taxon>Actinomycetes</taxon>
        <taxon>Streptosporangiales</taxon>
        <taxon>Streptosporangiaceae</taxon>
        <taxon>Streptosporangium</taxon>
    </lineage>
</organism>
<reference evidence="2" key="1">
    <citation type="journal article" date="2019" name="Int. J. Syst. Evol. Microbiol.">
        <title>The Global Catalogue of Microorganisms (GCM) 10K type strain sequencing project: providing services to taxonomists for standard genome sequencing and annotation.</title>
        <authorList>
            <consortium name="The Broad Institute Genomics Platform"/>
            <consortium name="The Broad Institute Genome Sequencing Center for Infectious Disease"/>
            <person name="Wu L."/>
            <person name="Ma J."/>
        </authorList>
    </citation>
    <scope>NUCLEOTIDE SEQUENCE [LARGE SCALE GENOMIC DNA]</scope>
    <source>
        <strain evidence="2">CCUG 62974</strain>
    </source>
</reference>